<evidence type="ECO:0000256" key="9">
    <source>
        <dbReference type="ARBA" id="ARBA00022840"/>
    </source>
</evidence>
<keyword evidence="7" id="KW-0677">Repeat</keyword>
<feature type="compositionally biased region" description="Low complexity" evidence="13">
    <location>
        <begin position="9"/>
        <end position="24"/>
    </location>
</feature>
<dbReference type="CDD" id="cd03216">
    <property type="entry name" value="ABC_Carb_Monos_I"/>
    <property type="match status" value="1"/>
</dbReference>
<dbReference type="PANTHER" id="PTHR43790:SF3">
    <property type="entry name" value="D-ALLOSE IMPORT ATP-BINDING PROTEIN ALSA-RELATED"/>
    <property type="match status" value="1"/>
</dbReference>
<evidence type="ECO:0000256" key="1">
    <source>
        <dbReference type="ARBA" id="ARBA00004651"/>
    </source>
</evidence>
<evidence type="ECO:0000256" key="12">
    <source>
        <dbReference type="ARBA" id="ARBA00023136"/>
    </source>
</evidence>
<keyword evidence="5" id="KW-0762">Sugar transport</keyword>
<comment type="caution">
    <text evidence="16">The sequence shown here is derived from an EMBL/GenBank/DDBJ whole genome shotgun (WGS) entry which is preliminary data.</text>
</comment>
<evidence type="ECO:0000256" key="13">
    <source>
        <dbReference type="SAM" id="MobiDB-lite"/>
    </source>
</evidence>
<feature type="transmembrane region" description="Helical" evidence="14">
    <location>
        <begin position="843"/>
        <end position="863"/>
    </location>
</feature>
<dbReference type="InterPro" id="IPR003593">
    <property type="entry name" value="AAA+_ATPase"/>
</dbReference>
<evidence type="ECO:0000256" key="10">
    <source>
        <dbReference type="ARBA" id="ARBA00022967"/>
    </source>
</evidence>
<evidence type="ECO:0000256" key="5">
    <source>
        <dbReference type="ARBA" id="ARBA00022597"/>
    </source>
</evidence>
<keyword evidence="12 14" id="KW-0472">Membrane</keyword>
<keyword evidence="17" id="KW-1185">Reference proteome</keyword>
<name>A0ABU0J1K4_9HYPH</name>
<evidence type="ECO:0000256" key="4">
    <source>
        <dbReference type="ARBA" id="ARBA00022475"/>
    </source>
</evidence>
<dbReference type="InterPro" id="IPR001851">
    <property type="entry name" value="ABC_transp_permease"/>
</dbReference>
<dbReference type="SUPFAM" id="SSF52540">
    <property type="entry name" value="P-loop containing nucleoside triphosphate hydrolases"/>
    <property type="match status" value="2"/>
</dbReference>
<dbReference type="CDD" id="cd06579">
    <property type="entry name" value="TM_PBP1_transp_AraH_like"/>
    <property type="match status" value="1"/>
</dbReference>
<evidence type="ECO:0000256" key="14">
    <source>
        <dbReference type="SAM" id="Phobius"/>
    </source>
</evidence>
<feature type="transmembrane region" description="Helical" evidence="14">
    <location>
        <begin position="640"/>
        <end position="662"/>
    </location>
</feature>
<evidence type="ECO:0000256" key="2">
    <source>
        <dbReference type="ARBA" id="ARBA00005417"/>
    </source>
</evidence>
<feature type="transmembrane region" description="Helical" evidence="14">
    <location>
        <begin position="761"/>
        <end position="781"/>
    </location>
</feature>
<dbReference type="GO" id="GO:0005524">
    <property type="term" value="F:ATP binding"/>
    <property type="evidence" value="ECO:0007669"/>
    <property type="project" value="UniProtKB-KW"/>
</dbReference>
<gene>
    <name evidence="16" type="ORF">QO011_001118</name>
</gene>
<sequence>MNATLGPRDLSAPAPLSSGAGADAAPSAASLRQAGKRFGGTIALQDVSFDLRPGEVLALLGENGAGKSTCVKLLAGVHVPDSGSVLLDGRPLDHPSPAEARRRGVAVMHQHPGLFGDLAVYENIFMGHVPRTALGTIDDRRMREEARELLRTVGLSCEPDEPLHRLRTSEQQLVEIARALSARAKVLIMDEPTASISEREVARLFAVVEDLKSRGVAMMFVGHRMEEIYRIADRIAVLRDGRLITVQPAAELDRDRAVQAMIGRPLSAIYPAWPSNPGAEVLSVEGLTRAGAFADVSFSVRAGEVVGLGGLVGSGRTEIARALFGIDRAEAGRIIIDGKTVTFADPGEAMAAGIAYVSEDRLGQSLVMDFSILTNASVPVIGRSTMAGLVMRRRELALVKPHLERLRLKFASYDQPVSTLSGGNQQKVVLSKWLATRPRILILDEPTQGIDVQSKAEVHAMIAELAQQGLAIILISSELPELIGMCDRMIVLREGRVTARFSRGDADQERIIRAATDVEEVRDRQAAAAEPPPGPGAAAAVPAARHEAASVPAWRRLVARREFGLACVIALVVLPVSLINPRMLSGPNLTALAMDAALLSIVAAAQMLVIVTRNIDLSVASVIGLTAYGSASFMRDFPEAPVLAGVAVACGLGLACGLLNGLVVTLGRVPSIVVTLGSLAAFRGLNSMWTGGKQISADQVPQAWLDMSTATVLGIPAAVLIAIATLVLISLAVRRLPVGRELYAIGSNPDGAALIGIRRTALVIGTFAIAGLLAGFDGALWASRYATIDPRLATGFELTVIAAVVVGGVAIRGGAGTILGVTFGALALLIIQNGLTLVRVEPLWLQGVYGVVILLAIGVDALVTRKARHAGARG</sequence>
<evidence type="ECO:0000256" key="3">
    <source>
        <dbReference type="ARBA" id="ARBA00022448"/>
    </source>
</evidence>
<keyword evidence="6 14" id="KW-0812">Transmembrane</keyword>
<proteinExistence type="inferred from homology"/>
<feature type="transmembrane region" description="Helical" evidence="14">
    <location>
        <begin position="818"/>
        <end position="837"/>
    </location>
</feature>
<evidence type="ECO:0000256" key="7">
    <source>
        <dbReference type="ARBA" id="ARBA00022737"/>
    </source>
</evidence>
<feature type="transmembrane region" description="Helical" evidence="14">
    <location>
        <begin position="589"/>
        <end position="610"/>
    </location>
</feature>
<dbReference type="PROSITE" id="PS50893">
    <property type="entry name" value="ABC_TRANSPORTER_2"/>
    <property type="match status" value="2"/>
</dbReference>
<feature type="transmembrane region" description="Helical" evidence="14">
    <location>
        <begin position="793"/>
        <end position="811"/>
    </location>
</feature>
<evidence type="ECO:0000256" key="6">
    <source>
        <dbReference type="ARBA" id="ARBA00022692"/>
    </source>
</evidence>
<dbReference type="EMBL" id="JAUSVX010000001">
    <property type="protein sequence ID" value="MDQ0468123.1"/>
    <property type="molecule type" value="Genomic_DNA"/>
</dbReference>
<dbReference type="SMART" id="SM00382">
    <property type="entry name" value="AAA"/>
    <property type="match status" value="2"/>
</dbReference>
<organism evidence="16 17">
    <name type="scientific">Labrys wisconsinensis</name>
    <dbReference type="NCBI Taxonomy" id="425677"/>
    <lineage>
        <taxon>Bacteria</taxon>
        <taxon>Pseudomonadati</taxon>
        <taxon>Pseudomonadota</taxon>
        <taxon>Alphaproteobacteria</taxon>
        <taxon>Hyphomicrobiales</taxon>
        <taxon>Xanthobacteraceae</taxon>
        <taxon>Labrys</taxon>
    </lineage>
</organism>
<keyword evidence="8" id="KW-0547">Nucleotide-binding</keyword>
<feature type="transmembrane region" description="Helical" evidence="14">
    <location>
        <begin position="669"/>
        <end position="689"/>
    </location>
</feature>
<feature type="transmembrane region" description="Helical" evidence="14">
    <location>
        <begin position="709"/>
        <end position="733"/>
    </location>
</feature>
<dbReference type="PROSITE" id="PS00211">
    <property type="entry name" value="ABC_TRANSPORTER_1"/>
    <property type="match status" value="1"/>
</dbReference>
<keyword evidence="4" id="KW-1003">Cell membrane</keyword>
<feature type="domain" description="ABC transporter" evidence="15">
    <location>
        <begin position="29"/>
        <end position="265"/>
    </location>
</feature>
<dbReference type="CDD" id="cd03215">
    <property type="entry name" value="ABC_Carb_Monos_II"/>
    <property type="match status" value="1"/>
</dbReference>
<dbReference type="InterPro" id="IPR003439">
    <property type="entry name" value="ABC_transporter-like_ATP-bd"/>
</dbReference>
<evidence type="ECO:0000313" key="17">
    <source>
        <dbReference type="Proteomes" id="UP001242480"/>
    </source>
</evidence>
<comment type="similarity">
    <text evidence="2">Belongs to the ABC transporter superfamily.</text>
</comment>
<dbReference type="PANTHER" id="PTHR43790">
    <property type="entry name" value="CARBOHYDRATE TRANSPORT ATP-BINDING PROTEIN MG119-RELATED"/>
    <property type="match status" value="1"/>
</dbReference>
<feature type="transmembrane region" description="Helical" evidence="14">
    <location>
        <begin position="563"/>
        <end position="583"/>
    </location>
</feature>
<feature type="region of interest" description="Disordered" evidence="13">
    <location>
        <begin position="1"/>
        <end position="24"/>
    </location>
</feature>
<dbReference type="InterPro" id="IPR017871">
    <property type="entry name" value="ABC_transporter-like_CS"/>
</dbReference>
<dbReference type="InterPro" id="IPR050107">
    <property type="entry name" value="ABC_carbohydrate_import_ATPase"/>
</dbReference>
<dbReference type="Gene3D" id="3.40.50.300">
    <property type="entry name" value="P-loop containing nucleotide triphosphate hydrolases"/>
    <property type="match status" value="2"/>
</dbReference>
<keyword evidence="10" id="KW-1278">Translocase</keyword>
<dbReference type="InterPro" id="IPR027417">
    <property type="entry name" value="P-loop_NTPase"/>
</dbReference>
<evidence type="ECO:0000313" key="16">
    <source>
        <dbReference type="EMBL" id="MDQ0468123.1"/>
    </source>
</evidence>
<comment type="subcellular location">
    <subcellularLocation>
        <location evidence="1">Cell membrane</location>
        <topology evidence="1">Multi-pass membrane protein</topology>
    </subcellularLocation>
</comment>
<dbReference type="Pfam" id="PF00005">
    <property type="entry name" value="ABC_tran"/>
    <property type="match status" value="2"/>
</dbReference>
<evidence type="ECO:0000256" key="11">
    <source>
        <dbReference type="ARBA" id="ARBA00022989"/>
    </source>
</evidence>
<protein>
    <submittedName>
        <fullName evidence="16">Ribose transport system ATP-binding protein/rhamnose transport system ATP-binding protein</fullName>
    </submittedName>
</protein>
<feature type="domain" description="ABC transporter" evidence="15">
    <location>
        <begin position="276"/>
        <end position="519"/>
    </location>
</feature>
<dbReference type="Proteomes" id="UP001242480">
    <property type="component" value="Unassembled WGS sequence"/>
</dbReference>
<evidence type="ECO:0000256" key="8">
    <source>
        <dbReference type="ARBA" id="ARBA00022741"/>
    </source>
</evidence>
<dbReference type="Pfam" id="PF02653">
    <property type="entry name" value="BPD_transp_2"/>
    <property type="match status" value="1"/>
</dbReference>
<keyword evidence="3" id="KW-0813">Transport</keyword>
<keyword evidence="9 16" id="KW-0067">ATP-binding</keyword>
<keyword evidence="11 14" id="KW-1133">Transmembrane helix</keyword>
<dbReference type="RefSeq" id="WP_307268757.1">
    <property type="nucleotide sequence ID" value="NZ_JAUSVX010000001.1"/>
</dbReference>
<accession>A0ABU0J1K4</accession>
<reference evidence="16 17" key="1">
    <citation type="submission" date="2023-07" db="EMBL/GenBank/DDBJ databases">
        <title>Genomic Encyclopedia of Type Strains, Phase IV (KMG-IV): sequencing the most valuable type-strain genomes for metagenomic binning, comparative biology and taxonomic classification.</title>
        <authorList>
            <person name="Goeker M."/>
        </authorList>
    </citation>
    <scope>NUCLEOTIDE SEQUENCE [LARGE SCALE GENOMIC DNA]</scope>
    <source>
        <strain evidence="16 17">DSM 19619</strain>
    </source>
</reference>
<evidence type="ECO:0000259" key="15">
    <source>
        <dbReference type="PROSITE" id="PS50893"/>
    </source>
</evidence>